<feature type="domain" description="Inosine/uridine-preferring nucleoside hydrolase" evidence="3">
    <location>
        <begin position="30"/>
        <end position="263"/>
    </location>
</feature>
<dbReference type="GO" id="GO:0005829">
    <property type="term" value="C:cytosol"/>
    <property type="evidence" value="ECO:0007669"/>
    <property type="project" value="TreeGrafter"/>
</dbReference>
<dbReference type="RefSeq" id="WP_161695508.1">
    <property type="nucleotide sequence ID" value="NZ_JAAAMU010000003.1"/>
</dbReference>
<reference evidence="4 5" key="1">
    <citation type="submission" date="2020-01" db="EMBL/GenBank/DDBJ databases">
        <title>Paenibacillus soybeanensis sp. nov. isolated from the nodules of soybean (Glycine max(L.) Merr).</title>
        <authorList>
            <person name="Wang H."/>
        </authorList>
    </citation>
    <scope>NUCLEOTIDE SEQUENCE [LARGE SCALE GENOMIC DNA]</scope>
    <source>
        <strain evidence="4 5">DSM 23054</strain>
    </source>
</reference>
<dbReference type="Pfam" id="PF01156">
    <property type="entry name" value="IU_nuc_hydro"/>
    <property type="match status" value="1"/>
</dbReference>
<dbReference type="AlphaFoldDB" id="A0A7X5BXM1"/>
<accession>A0A7X5BXM1</accession>
<evidence type="ECO:0000313" key="4">
    <source>
        <dbReference type="EMBL" id="NBC68551.1"/>
    </source>
</evidence>
<dbReference type="GO" id="GO:0008477">
    <property type="term" value="F:purine nucleosidase activity"/>
    <property type="evidence" value="ECO:0007669"/>
    <property type="project" value="TreeGrafter"/>
</dbReference>
<evidence type="ECO:0000256" key="1">
    <source>
        <dbReference type="ARBA" id="ARBA00022801"/>
    </source>
</evidence>
<dbReference type="InterPro" id="IPR036452">
    <property type="entry name" value="Ribo_hydro-like"/>
</dbReference>
<evidence type="ECO:0000313" key="5">
    <source>
        <dbReference type="Proteomes" id="UP000558113"/>
    </source>
</evidence>
<gene>
    <name evidence="4" type="ORF">GT003_06095</name>
</gene>
<comment type="caution">
    <text evidence="4">The sequence shown here is derived from an EMBL/GenBank/DDBJ whole genome shotgun (WGS) entry which is preliminary data.</text>
</comment>
<sequence length="309" mass="34807">MRTNMVQFPVISDQLMLQRLAHPKRSVRMVLDTDTFNEIDDQFAVVYAMKSPESVTVEAFYAAPFYNDLSSGPKDGMEKSYNELLKIAGHLPEMAGIPVHRGSEGYLPGAETPVESAAARDLVERAMASSEEDPLYVVAIGAITNVASAILMEPRIIERIVVVWLGGHALHWRDTAEFNLHQDLHASRVILNSGVPLVLIPCMGVTSHLHTTLAEVEKFVKDKGSVGRYLYETFRDCSKDHFGYSRVIWDISTIAYLVNPDWTPSTLIHSPLLSEDFHFSIDNTRHFIRIVDHVHRDGVFSDLFRKLED</sequence>
<dbReference type="Gene3D" id="3.90.245.10">
    <property type="entry name" value="Ribonucleoside hydrolase-like"/>
    <property type="match status" value="1"/>
</dbReference>
<proteinExistence type="predicted"/>
<dbReference type="OrthoDB" id="2530052at2"/>
<dbReference type="Proteomes" id="UP000558113">
    <property type="component" value="Unassembled WGS sequence"/>
</dbReference>
<dbReference type="GO" id="GO:0006152">
    <property type="term" value="P:purine nucleoside catabolic process"/>
    <property type="evidence" value="ECO:0007669"/>
    <property type="project" value="TreeGrafter"/>
</dbReference>
<evidence type="ECO:0000259" key="3">
    <source>
        <dbReference type="Pfam" id="PF01156"/>
    </source>
</evidence>
<keyword evidence="5" id="KW-1185">Reference proteome</keyword>
<dbReference type="InterPro" id="IPR023186">
    <property type="entry name" value="IUNH"/>
</dbReference>
<evidence type="ECO:0000256" key="2">
    <source>
        <dbReference type="ARBA" id="ARBA00023295"/>
    </source>
</evidence>
<organism evidence="4 5">
    <name type="scientific">Paenibacillus sacheonensis</name>
    <dbReference type="NCBI Taxonomy" id="742054"/>
    <lineage>
        <taxon>Bacteria</taxon>
        <taxon>Bacillati</taxon>
        <taxon>Bacillota</taxon>
        <taxon>Bacilli</taxon>
        <taxon>Bacillales</taxon>
        <taxon>Paenibacillaceae</taxon>
        <taxon>Paenibacillus</taxon>
    </lineage>
</organism>
<dbReference type="PANTHER" id="PTHR12304:SF4">
    <property type="entry name" value="URIDINE NUCLEOSIDASE"/>
    <property type="match status" value="1"/>
</dbReference>
<keyword evidence="1 4" id="KW-0378">Hydrolase</keyword>
<dbReference type="InterPro" id="IPR001910">
    <property type="entry name" value="Inosine/uridine_hydrolase_dom"/>
</dbReference>
<dbReference type="EMBL" id="JAAAMU010000003">
    <property type="protein sequence ID" value="NBC68551.1"/>
    <property type="molecule type" value="Genomic_DNA"/>
</dbReference>
<name>A0A7X5BXM1_9BACL</name>
<dbReference type="PANTHER" id="PTHR12304">
    <property type="entry name" value="INOSINE-URIDINE PREFERRING NUCLEOSIDE HYDROLASE"/>
    <property type="match status" value="1"/>
</dbReference>
<dbReference type="SUPFAM" id="SSF53590">
    <property type="entry name" value="Nucleoside hydrolase"/>
    <property type="match status" value="1"/>
</dbReference>
<keyword evidence="2" id="KW-0326">Glycosidase</keyword>
<protein>
    <submittedName>
        <fullName evidence="4">Nucleoside hydrolase</fullName>
    </submittedName>
</protein>